<gene>
    <name evidence="3" type="ORF">AAH991_24185</name>
</gene>
<dbReference type="RefSeq" id="WP_346228179.1">
    <property type="nucleotide sequence ID" value="NZ_JBDJAW010000021.1"/>
</dbReference>
<dbReference type="InterPro" id="IPR050583">
    <property type="entry name" value="Mycobacterial_A85_antigen"/>
</dbReference>
<comment type="caution">
    <text evidence="3">The sequence shown here is derived from an EMBL/GenBank/DDBJ whole genome shotgun (WGS) entry which is preliminary data.</text>
</comment>
<dbReference type="GO" id="GO:0016787">
    <property type="term" value="F:hydrolase activity"/>
    <property type="evidence" value="ECO:0007669"/>
    <property type="project" value="UniProtKB-KW"/>
</dbReference>
<evidence type="ECO:0000313" key="4">
    <source>
        <dbReference type="Proteomes" id="UP001447516"/>
    </source>
</evidence>
<dbReference type="Pfam" id="PF00756">
    <property type="entry name" value="Esterase"/>
    <property type="match status" value="1"/>
</dbReference>
<dbReference type="SUPFAM" id="SSF53474">
    <property type="entry name" value="alpha/beta-Hydrolases"/>
    <property type="match status" value="1"/>
</dbReference>
<dbReference type="InterPro" id="IPR000801">
    <property type="entry name" value="Esterase-like"/>
</dbReference>
<organism evidence="3 4">
    <name type="scientific">Microbispora maris</name>
    <dbReference type="NCBI Taxonomy" id="3144104"/>
    <lineage>
        <taxon>Bacteria</taxon>
        <taxon>Bacillati</taxon>
        <taxon>Actinomycetota</taxon>
        <taxon>Actinomycetes</taxon>
        <taxon>Streptosporangiales</taxon>
        <taxon>Streptosporangiaceae</taxon>
        <taxon>Microbispora</taxon>
    </lineage>
</organism>
<proteinExistence type="predicted"/>
<keyword evidence="2" id="KW-0732">Signal</keyword>
<evidence type="ECO:0000313" key="3">
    <source>
        <dbReference type="EMBL" id="MEN3538231.1"/>
    </source>
</evidence>
<dbReference type="Proteomes" id="UP001447516">
    <property type="component" value="Unassembled WGS sequence"/>
</dbReference>
<feature type="chain" id="PRO_5046002922" evidence="2">
    <location>
        <begin position="25"/>
        <end position="315"/>
    </location>
</feature>
<reference evidence="3 4" key="1">
    <citation type="submission" date="2024-05" db="EMBL/GenBank/DDBJ databases">
        <title>Microbispora sp.ZYX-F-249.</title>
        <authorList>
            <person name="Xie H."/>
        </authorList>
    </citation>
    <scope>NUCLEOTIDE SEQUENCE [LARGE SCALE GENOMIC DNA]</scope>
    <source>
        <strain evidence="3 4">ZYX-F-249</strain>
    </source>
</reference>
<feature type="signal peptide" evidence="2">
    <location>
        <begin position="1"/>
        <end position="24"/>
    </location>
</feature>
<keyword evidence="4" id="KW-1185">Reference proteome</keyword>
<evidence type="ECO:0000256" key="1">
    <source>
        <dbReference type="SAM" id="MobiDB-lite"/>
    </source>
</evidence>
<feature type="region of interest" description="Disordered" evidence="1">
    <location>
        <begin position="243"/>
        <end position="263"/>
    </location>
</feature>
<keyword evidence="3" id="KW-0378">Hydrolase</keyword>
<dbReference type="Gene3D" id="3.40.50.1820">
    <property type="entry name" value="alpha/beta hydrolase"/>
    <property type="match status" value="1"/>
</dbReference>
<accession>A0ABV0AW56</accession>
<dbReference type="InterPro" id="IPR029058">
    <property type="entry name" value="AB_hydrolase_fold"/>
</dbReference>
<name>A0ABV0AW56_9ACTN</name>
<dbReference type="PROSITE" id="PS51257">
    <property type="entry name" value="PROKAR_LIPOPROTEIN"/>
    <property type="match status" value="1"/>
</dbReference>
<evidence type="ECO:0000256" key="2">
    <source>
        <dbReference type="SAM" id="SignalP"/>
    </source>
</evidence>
<dbReference type="PANTHER" id="PTHR48098:SF1">
    <property type="entry name" value="DIACYLGLYCEROL ACYLTRANSFERASE_MYCOLYLTRANSFERASE AG85A"/>
    <property type="match status" value="1"/>
</dbReference>
<sequence>MQLPVKKILTWLVPVVMVTGCQGAAGSAASPPARSPATASAEIVSREAVDGRTDKLVIDSPATGGLRSVWVLKPAGWTPGSTGWRVLYLLHGCCAGGAWDWLRTGETARLTARLDAVVIVPEGGSMGWYADWRDGPGWETFHMTEVPRLVEPRYGAGTRRAVAGFSMGGLGAFVYAARHPGVFEAAASFSGVLDIRDDVRGYRRFMADNGVDTKDLWGDPSAWAEHNPADLAGRLKGVRLYASSGDGEPGPLDPGRQGGATSDRTEAAIMRQNLNFARAAEKAGVKVTTDFYGNGTHTWPYWMRSFERALPLLLP</sequence>
<protein>
    <submittedName>
        <fullName evidence="3">Alpha/beta hydrolase family protein</fullName>
    </submittedName>
</protein>
<dbReference type="EMBL" id="JBDJAW010000021">
    <property type="protein sequence ID" value="MEN3538231.1"/>
    <property type="molecule type" value="Genomic_DNA"/>
</dbReference>
<dbReference type="PANTHER" id="PTHR48098">
    <property type="entry name" value="ENTEROCHELIN ESTERASE-RELATED"/>
    <property type="match status" value="1"/>
</dbReference>